<name>A0A4R0XT83_9MOLU</name>
<evidence type="ECO:0000259" key="7">
    <source>
        <dbReference type="Pfam" id="PF02911"/>
    </source>
</evidence>
<evidence type="ECO:0000256" key="2">
    <source>
        <dbReference type="ARBA" id="ARBA00012261"/>
    </source>
</evidence>
<dbReference type="EC" id="2.1.2.9" evidence="2 5"/>
<accession>A0A4R0XT83</accession>
<feature type="binding site" evidence="5">
    <location>
        <begin position="106"/>
        <end position="109"/>
    </location>
    <ligand>
        <name>(6S)-5,6,7,8-tetrahydrofolate</name>
        <dbReference type="ChEBI" id="CHEBI:57453"/>
    </ligand>
</feature>
<dbReference type="RefSeq" id="WP_131613210.1">
    <property type="nucleotide sequence ID" value="NZ_PSZP01000004.1"/>
</dbReference>
<dbReference type="Gene3D" id="3.40.50.12230">
    <property type="match status" value="1"/>
</dbReference>
<dbReference type="GO" id="GO:0004479">
    <property type="term" value="F:methionyl-tRNA formyltransferase activity"/>
    <property type="evidence" value="ECO:0007669"/>
    <property type="project" value="UniProtKB-UniRule"/>
</dbReference>
<comment type="catalytic activity">
    <reaction evidence="5">
        <text>L-methionyl-tRNA(fMet) + (6R)-10-formyltetrahydrofolate = N-formyl-L-methionyl-tRNA(fMet) + (6S)-5,6,7,8-tetrahydrofolate + H(+)</text>
        <dbReference type="Rhea" id="RHEA:24380"/>
        <dbReference type="Rhea" id="RHEA-COMP:9952"/>
        <dbReference type="Rhea" id="RHEA-COMP:9953"/>
        <dbReference type="ChEBI" id="CHEBI:15378"/>
        <dbReference type="ChEBI" id="CHEBI:57453"/>
        <dbReference type="ChEBI" id="CHEBI:78530"/>
        <dbReference type="ChEBI" id="CHEBI:78844"/>
        <dbReference type="ChEBI" id="CHEBI:195366"/>
        <dbReference type="EC" id="2.1.2.9"/>
    </reaction>
</comment>
<dbReference type="Proteomes" id="UP000291072">
    <property type="component" value="Unassembled WGS sequence"/>
</dbReference>
<feature type="domain" description="Formyl transferase C-terminal" evidence="7">
    <location>
        <begin position="200"/>
        <end position="282"/>
    </location>
</feature>
<dbReference type="Pfam" id="PF02911">
    <property type="entry name" value="Formyl_trans_C"/>
    <property type="match status" value="1"/>
</dbReference>
<keyword evidence="4 5" id="KW-0648">Protein biosynthesis</keyword>
<gene>
    <name evidence="5" type="primary">fmt</name>
    <name evidence="8" type="ORF">C4B25_01045</name>
</gene>
<dbReference type="HAMAP" id="MF_00182">
    <property type="entry name" value="Formyl_trans"/>
    <property type="match status" value="1"/>
</dbReference>
<proteinExistence type="inferred from homology"/>
<dbReference type="PROSITE" id="PS00373">
    <property type="entry name" value="GART"/>
    <property type="match status" value="1"/>
</dbReference>
<feature type="domain" description="Formyl transferase N-terminal" evidence="6">
    <location>
        <begin position="23"/>
        <end position="158"/>
    </location>
</feature>
<dbReference type="InterPro" id="IPR041711">
    <property type="entry name" value="Met-tRNA-FMT_N"/>
</dbReference>
<dbReference type="SUPFAM" id="SSF50486">
    <property type="entry name" value="FMT C-terminal domain-like"/>
    <property type="match status" value="1"/>
</dbReference>
<comment type="caution">
    <text evidence="8">The sequence shown here is derived from an EMBL/GenBank/DDBJ whole genome shotgun (WGS) entry which is preliminary data.</text>
</comment>
<organism evidence="8 9">
    <name type="scientific">Mycoplasma todarodis</name>
    <dbReference type="NCBI Taxonomy" id="1937191"/>
    <lineage>
        <taxon>Bacteria</taxon>
        <taxon>Bacillati</taxon>
        <taxon>Mycoplasmatota</taxon>
        <taxon>Mollicutes</taxon>
        <taxon>Mycoplasmataceae</taxon>
        <taxon>Mycoplasma</taxon>
    </lineage>
</organism>
<evidence type="ECO:0000259" key="6">
    <source>
        <dbReference type="Pfam" id="PF00551"/>
    </source>
</evidence>
<dbReference type="InterPro" id="IPR005794">
    <property type="entry name" value="Fmt"/>
</dbReference>
<reference evidence="8 9" key="1">
    <citation type="submission" date="2018-02" db="EMBL/GenBank/DDBJ databases">
        <title>Mycoplasma marinum and Mycoplasma todarodis sp. nov., moderately halophilic and psychrotolerant mycoplasmas isolated from cephalopods.</title>
        <authorList>
            <person name="Viver T."/>
        </authorList>
    </citation>
    <scope>NUCLEOTIDE SEQUENCE [LARGE SCALE GENOMIC DNA]</scope>
    <source>
        <strain evidence="8 9">5H</strain>
    </source>
</reference>
<dbReference type="AlphaFoldDB" id="A0A4R0XT83"/>
<dbReference type="PANTHER" id="PTHR11138:SF5">
    <property type="entry name" value="METHIONYL-TRNA FORMYLTRANSFERASE, MITOCHONDRIAL"/>
    <property type="match status" value="1"/>
</dbReference>
<keyword evidence="3 5" id="KW-0808">Transferase</keyword>
<sequence length="284" mass="32288">MKIILAGTPEFSVRSFEEVINHFDVVGIITQPDRPKGRGQKVIETPVKQLAKRYGIKTFQPEKISEIYEELKDMDFDILLTCAYGQYIPQRILDLPKIAALNIHGSLLPKYRGAAPIHYSILNGDEETGITLMYMVKEMDAGDMIFKASTPIEEGYTTGLMFGILSMIAADHITEWLNNIEKGLFNRYPQAKEEVSFSPKITKEECEITSEKTIFESQRMIKAFNPFPGAFIMRDGKKFKILNYSNNQEGIEFKVKDGSIYITELQAPGKKALPYKEFLKGSEF</sequence>
<dbReference type="SUPFAM" id="SSF53328">
    <property type="entry name" value="Formyltransferase"/>
    <property type="match status" value="1"/>
</dbReference>
<dbReference type="InterPro" id="IPR036477">
    <property type="entry name" value="Formyl_transf_N_sf"/>
</dbReference>
<evidence type="ECO:0000313" key="8">
    <source>
        <dbReference type="EMBL" id="TCG11680.1"/>
    </source>
</evidence>
<dbReference type="Pfam" id="PF00551">
    <property type="entry name" value="Formyl_trans_N"/>
    <property type="match status" value="1"/>
</dbReference>
<dbReference type="NCBIfam" id="TIGR00460">
    <property type="entry name" value="fmt"/>
    <property type="match status" value="1"/>
</dbReference>
<evidence type="ECO:0000256" key="3">
    <source>
        <dbReference type="ARBA" id="ARBA00022679"/>
    </source>
</evidence>
<comment type="function">
    <text evidence="5">Attaches a formyl group to the free amino group of methionyl-tRNA(fMet). The formyl group appears to play a dual role in the initiator identity of N-formylmethionyl-tRNA by promoting its recognition by IF2 and preventing the misappropriation of this tRNA by the elongation apparatus.</text>
</comment>
<dbReference type="InterPro" id="IPR044135">
    <property type="entry name" value="Met-tRNA-FMT_C"/>
</dbReference>
<dbReference type="InterPro" id="IPR011034">
    <property type="entry name" value="Formyl_transferase-like_C_sf"/>
</dbReference>
<evidence type="ECO:0000256" key="5">
    <source>
        <dbReference type="HAMAP-Rule" id="MF_00182"/>
    </source>
</evidence>
<dbReference type="GO" id="GO:0005829">
    <property type="term" value="C:cytosol"/>
    <property type="evidence" value="ECO:0007669"/>
    <property type="project" value="TreeGrafter"/>
</dbReference>
<dbReference type="PANTHER" id="PTHR11138">
    <property type="entry name" value="METHIONYL-TRNA FORMYLTRANSFERASE"/>
    <property type="match status" value="1"/>
</dbReference>
<dbReference type="EMBL" id="PSZP01000004">
    <property type="protein sequence ID" value="TCG11680.1"/>
    <property type="molecule type" value="Genomic_DNA"/>
</dbReference>
<dbReference type="InterPro" id="IPR005793">
    <property type="entry name" value="Formyl_trans_C"/>
</dbReference>
<keyword evidence="9" id="KW-1185">Reference proteome</keyword>
<evidence type="ECO:0000313" key="9">
    <source>
        <dbReference type="Proteomes" id="UP000291072"/>
    </source>
</evidence>
<dbReference type="OrthoDB" id="9802815at2"/>
<evidence type="ECO:0000256" key="4">
    <source>
        <dbReference type="ARBA" id="ARBA00022917"/>
    </source>
</evidence>
<dbReference type="CDD" id="cd08646">
    <property type="entry name" value="FMT_core_Met-tRNA-FMT_N"/>
    <property type="match status" value="1"/>
</dbReference>
<comment type="similarity">
    <text evidence="1 5">Belongs to the Fmt family.</text>
</comment>
<dbReference type="CDD" id="cd08704">
    <property type="entry name" value="Met_tRNA_FMT_C"/>
    <property type="match status" value="1"/>
</dbReference>
<evidence type="ECO:0000256" key="1">
    <source>
        <dbReference type="ARBA" id="ARBA00010699"/>
    </source>
</evidence>
<protein>
    <recommendedName>
        <fullName evidence="2 5">Methionyl-tRNA formyltransferase</fullName>
        <ecNumber evidence="2 5">2.1.2.9</ecNumber>
    </recommendedName>
</protein>
<dbReference type="InterPro" id="IPR001555">
    <property type="entry name" value="GART_AS"/>
</dbReference>
<dbReference type="InterPro" id="IPR002376">
    <property type="entry name" value="Formyl_transf_N"/>
</dbReference>